<keyword evidence="8" id="KW-1207">Sterol metabolism</keyword>
<dbReference type="GO" id="GO:0016995">
    <property type="term" value="F:cholesterol oxidase activity"/>
    <property type="evidence" value="ECO:0007669"/>
    <property type="project" value="UniProtKB-EC"/>
</dbReference>
<feature type="non-terminal residue" evidence="18">
    <location>
        <position position="1"/>
    </location>
</feature>
<evidence type="ECO:0000256" key="12">
    <source>
        <dbReference type="ARBA" id="ARBA00049645"/>
    </source>
</evidence>
<dbReference type="GO" id="GO:0004769">
    <property type="term" value="F:steroid Delta-isomerase activity"/>
    <property type="evidence" value="ECO:0007669"/>
    <property type="project" value="UniProtKB-EC"/>
</dbReference>
<evidence type="ECO:0000256" key="11">
    <source>
        <dbReference type="ARBA" id="ARBA00038856"/>
    </source>
</evidence>
<comment type="pathway">
    <text evidence="12">Steroid metabolism; cholesterol degradation.</text>
</comment>
<reference evidence="18 19" key="1">
    <citation type="submission" date="2015-09" db="EMBL/GenBank/DDBJ databases">
        <title>Draft genome sequence of Kouleothrix aurantiaca JCM 19913.</title>
        <authorList>
            <person name="Hemp J."/>
        </authorList>
    </citation>
    <scope>NUCLEOTIDE SEQUENCE [LARGE SCALE GENOMIC DNA]</scope>
    <source>
        <strain evidence="18 19">COM-B</strain>
    </source>
</reference>
<evidence type="ECO:0000313" key="18">
    <source>
        <dbReference type="EMBL" id="KPV49117.1"/>
    </source>
</evidence>
<dbReference type="GO" id="GO:0050660">
    <property type="term" value="F:flavin adenine dinucleotide binding"/>
    <property type="evidence" value="ECO:0007669"/>
    <property type="project" value="InterPro"/>
</dbReference>
<dbReference type="EC" id="5.3.3.1" evidence="11"/>
<dbReference type="EMBL" id="LJCR01002186">
    <property type="protein sequence ID" value="KPV49117.1"/>
    <property type="molecule type" value="Genomic_DNA"/>
</dbReference>
<evidence type="ECO:0000313" key="19">
    <source>
        <dbReference type="Proteomes" id="UP000050509"/>
    </source>
</evidence>
<dbReference type="Pfam" id="PF05199">
    <property type="entry name" value="GMC_oxred_C"/>
    <property type="match status" value="1"/>
</dbReference>
<comment type="similarity">
    <text evidence="2">Belongs to the GMC oxidoreductase family.</text>
</comment>
<keyword evidence="19" id="KW-1185">Reference proteome</keyword>
<dbReference type="InterPro" id="IPR036188">
    <property type="entry name" value="FAD/NAD-bd_sf"/>
</dbReference>
<keyword evidence="10" id="KW-0413">Isomerase</keyword>
<gene>
    <name evidence="18" type="ORF">SE17_34420</name>
</gene>
<accession>A0A0N8PR72</accession>
<dbReference type="Pfam" id="PF00732">
    <property type="entry name" value="GMC_oxred_N"/>
    <property type="match status" value="1"/>
</dbReference>
<evidence type="ECO:0000256" key="10">
    <source>
        <dbReference type="ARBA" id="ARBA00023235"/>
    </source>
</evidence>
<evidence type="ECO:0000256" key="9">
    <source>
        <dbReference type="ARBA" id="ARBA00023221"/>
    </source>
</evidence>
<dbReference type="Proteomes" id="UP000050509">
    <property type="component" value="Unassembled WGS sequence"/>
</dbReference>
<keyword evidence="6" id="KW-0560">Oxidoreductase</keyword>
<feature type="domain" description="Glucose-methanol-choline oxidoreductase N-terminal" evidence="16">
    <location>
        <begin position="33"/>
        <end position="126"/>
    </location>
</feature>
<keyword evidence="9" id="KW-0753">Steroid metabolism</keyword>
<evidence type="ECO:0000256" key="15">
    <source>
        <dbReference type="ARBA" id="ARBA00049778"/>
    </source>
</evidence>
<feature type="non-terminal residue" evidence="18">
    <location>
        <position position="397"/>
    </location>
</feature>
<evidence type="ECO:0000256" key="5">
    <source>
        <dbReference type="ARBA" id="ARBA00022827"/>
    </source>
</evidence>
<evidence type="ECO:0000256" key="4">
    <source>
        <dbReference type="ARBA" id="ARBA00022630"/>
    </source>
</evidence>
<dbReference type="InterPro" id="IPR052542">
    <property type="entry name" value="Cholesterol_Oxidase"/>
</dbReference>
<dbReference type="SUPFAM" id="SSF51905">
    <property type="entry name" value="FAD/NAD(P)-binding domain"/>
    <property type="match status" value="1"/>
</dbReference>
<evidence type="ECO:0000256" key="1">
    <source>
        <dbReference type="ARBA" id="ARBA00001974"/>
    </source>
</evidence>
<dbReference type="InterPro" id="IPR007867">
    <property type="entry name" value="GMC_OxRtase_C"/>
</dbReference>
<evidence type="ECO:0000256" key="3">
    <source>
        <dbReference type="ARBA" id="ARBA00022548"/>
    </source>
</evidence>
<dbReference type="GO" id="GO:0008203">
    <property type="term" value="P:cholesterol metabolic process"/>
    <property type="evidence" value="ECO:0007669"/>
    <property type="project" value="UniProtKB-KW"/>
</dbReference>
<dbReference type="Gene3D" id="3.50.50.60">
    <property type="entry name" value="FAD/NAD(P)-binding domain"/>
    <property type="match status" value="2"/>
</dbReference>
<keyword evidence="3" id="KW-0153">Cholesterol metabolism</keyword>
<dbReference type="PANTHER" id="PTHR47470:SF1">
    <property type="entry name" value="FAD-DEPENDENT OXIDOREDUCTASE 2 FAD BINDING DOMAIN-CONTAINING PROTEIN"/>
    <property type="match status" value="1"/>
</dbReference>
<evidence type="ECO:0000256" key="6">
    <source>
        <dbReference type="ARBA" id="ARBA00023002"/>
    </source>
</evidence>
<keyword evidence="5" id="KW-0274">FAD</keyword>
<protein>
    <recommendedName>
        <fullName evidence="14">Cholesterol oxidase</fullName>
        <ecNumber evidence="13">1.1.3.6</ecNumber>
        <ecNumber evidence="11">5.3.3.1</ecNumber>
    </recommendedName>
    <alternativeName>
        <fullName evidence="15">Cholesterol isomerase</fullName>
    </alternativeName>
</protein>
<evidence type="ECO:0000256" key="7">
    <source>
        <dbReference type="ARBA" id="ARBA00023098"/>
    </source>
</evidence>
<sequence length="397" mass="43275">STFKPTTVGTFFGTPGEEVPDPYFGGAGPARRGCIHCGGCMVGCRHNAKNTLVKNYLYFAEQWGAEVRAECDVRDIRPLPAGQTDGARYEIVYRSSTAWRKGRPRIVRARNVVVSAGTLGTLRLLFRCRDITRSLPGISRRLGDIVRTNSEALLGVVNRSLKTNYSEGIAITSIFNADDVTTIEPVRYSAGSDLMRFLSGPLLDTGTLRERLLRSVIDIFKRPADFMRTHVLPGWAKRTTIMLVMQTEDNRIKLRLGRGLTTLWRRGLTSQPDDESSIPTSIPIGHTVTRRFAEMTGGIASGTINEALLNIPMTAHILGGCPFGRDAREGVVDLDCQVHNYPGLYVVDGSIVPANPGVNPSLTITALAEYAMSRVPHAAEQNGTKLVGVAPRPLAAV</sequence>
<evidence type="ECO:0000256" key="2">
    <source>
        <dbReference type="ARBA" id="ARBA00010790"/>
    </source>
</evidence>
<comment type="cofactor">
    <cofactor evidence="1">
        <name>FAD</name>
        <dbReference type="ChEBI" id="CHEBI:57692"/>
    </cofactor>
</comment>
<dbReference type="EC" id="1.1.3.6" evidence="13"/>
<evidence type="ECO:0000256" key="8">
    <source>
        <dbReference type="ARBA" id="ARBA00023166"/>
    </source>
</evidence>
<name>A0A0N8PR72_9CHLR</name>
<dbReference type="PANTHER" id="PTHR47470">
    <property type="entry name" value="CHOLESTEROL OXIDASE"/>
    <property type="match status" value="1"/>
</dbReference>
<keyword evidence="7" id="KW-0443">Lipid metabolism</keyword>
<evidence type="ECO:0000256" key="14">
    <source>
        <dbReference type="ARBA" id="ARBA00049744"/>
    </source>
</evidence>
<keyword evidence="4" id="KW-0285">Flavoprotein</keyword>
<feature type="domain" description="Glucose-methanol-choline oxidoreductase C-terminal" evidence="17">
    <location>
        <begin position="313"/>
        <end position="368"/>
    </location>
</feature>
<dbReference type="AlphaFoldDB" id="A0A0N8PR72"/>
<dbReference type="InterPro" id="IPR000172">
    <property type="entry name" value="GMC_OxRdtase_N"/>
</dbReference>
<proteinExistence type="inferred from homology"/>
<evidence type="ECO:0000259" key="17">
    <source>
        <dbReference type="Pfam" id="PF05199"/>
    </source>
</evidence>
<evidence type="ECO:0000259" key="16">
    <source>
        <dbReference type="Pfam" id="PF00732"/>
    </source>
</evidence>
<evidence type="ECO:0000256" key="13">
    <source>
        <dbReference type="ARBA" id="ARBA00049723"/>
    </source>
</evidence>
<organism evidence="18 19">
    <name type="scientific">Kouleothrix aurantiaca</name>
    <dbReference type="NCBI Taxonomy" id="186479"/>
    <lineage>
        <taxon>Bacteria</taxon>
        <taxon>Bacillati</taxon>
        <taxon>Chloroflexota</taxon>
        <taxon>Chloroflexia</taxon>
        <taxon>Chloroflexales</taxon>
        <taxon>Roseiflexineae</taxon>
        <taxon>Roseiflexaceae</taxon>
        <taxon>Kouleothrix</taxon>
    </lineage>
</organism>
<comment type="caution">
    <text evidence="18">The sequence shown here is derived from an EMBL/GenBank/DDBJ whole genome shotgun (WGS) entry which is preliminary data.</text>
</comment>